<dbReference type="InterPro" id="IPR029144">
    <property type="entry name" value="Thr_synth_N"/>
</dbReference>
<keyword evidence="3" id="KW-0663">Pyridoxal phosphate</keyword>
<dbReference type="InterPro" id="IPR051166">
    <property type="entry name" value="Threonine_Synthase"/>
</dbReference>
<dbReference type="InterPro" id="IPR036052">
    <property type="entry name" value="TrpB-like_PALP_sf"/>
</dbReference>
<comment type="cofactor">
    <cofactor evidence="1">
        <name>pyridoxal 5'-phosphate</name>
        <dbReference type="ChEBI" id="CHEBI:597326"/>
    </cofactor>
</comment>
<dbReference type="GO" id="GO:0009088">
    <property type="term" value="P:threonine biosynthetic process"/>
    <property type="evidence" value="ECO:0007669"/>
    <property type="project" value="TreeGrafter"/>
</dbReference>
<dbReference type="EMBL" id="CAJPDS010000008">
    <property type="protein sequence ID" value="CAF9909877.1"/>
    <property type="molecule type" value="Genomic_DNA"/>
</dbReference>
<dbReference type="Proteomes" id="UP000664521">
    <property type="component" value="Unassembled WGS sequence"/>
</dbReference>
<dbReference type="Gene3D" id="3.90.1380.10">
    <property type="entry name" value="Threonine synthase, N-terminal domain"/>
    <property type="match status" value="1"/>
</dbReference>
<dbReference type="PANTHER" id="PTHR42690:SF1">
    <property type="entry name" value="THREONINE SYNTHASE-LIKE 2"/>
    <property type="match status" value="1"/>
</dbReference>
<dbReference type="InterPro" id="IPR004450">
    <property type="entry name" value="Thr_synthase-like"/>
</dbReference>
<comment type="caution">
    <text evidence="6">The sequence shown here is derived from an EMBL/GenBank/DDBJ whole genome shotgun (WGS) entry which is preliminary data.</text>
</comment>
<feature type="domain" description="Threonine synthase N-terminal" evidence="5">
    <location>
        <begin position="4"/>
        <end position="83"/>
    </location>
</feature>
<evidence type="ECO:0000256" key="2">
    <source>
        <dbReference type="ARBA" id="ARBA00005517"/>
    </source>
</evidence>
<dbReference type="Gene3D" id="3.40.50.1100">
    <property type="match status" value="2"/>
</dbReference>
<dbReference type="AlphaFoldDB" id="A0A8H3I085"/>
<dbReference type="Pfam" id="PF24857">
    <property type="entry name" value="THR4_C"/>
    <property type="match status" value="1"/>
</dbReference>
<evidence type="ECO:0000256" key="3">
    <source>
        <dbReference type="ARBA" id="ARBA00022898"/>
    </source>
</evidence>
<comment type="similarity">
    <text evidence="2">Belongs to the threonine synthase family.</text>
</comment>
<proteinExistence type="inferred from homology"/>
<dbReference type="FunFam" id="3.40.50.1100:FF:000024">
    <property type="entry name" value="Probable threonine synthase"/>
    <property type="match status" value="1"/>
</dbReference>
<dbReference type="SUPFAM" id="SSF53686">
    <property type="entry name" value="Tryptophan synthase beta subunit-like PLP-dependent enzymes"/>
    <property type="match status" value="1"/>
</dbReference>
<evidence type="ECO:0000256" key="1">
    <source>
        <dbReference type="ARBA" id="ARBA00001933"/>
    </source>
</evidence>
<sequence length="547" mass="60456">MSTRYLSSRGGSYDCSFESVVLQGLAPDGGLFLPHDIPKIPHDWSEEWYNWGFDELAFKIFSQYISTKEIPSEDLRQIVRRTYSRDVFRAPEVTPLVALDEKKQLYLLELFHGNRLLDVALQFLGNLFEYFLVRKNGTKPESERDHLTVIGATSGDTGSAAIYGLRGKKDVSIVIMHPNSKISPIQEAQMTSVLDENVMNLAVDGSFDDCQDFVKALFGDPDIKQTHKLAAVNSINWARILAQISYFAYSVGSLIRKSKINSSSKVRFVVPTGNFGDVLAGYFAKRMGFPADKFIIAVNENDILQRFWATGYYEKKPIHGLQSNGGFAEDGVKAHEDGVKETYSPAMDILVSSNFERLLWFLALQVYGEGTIESKRQTAGGKVKSWLEELKSSGGFGVEPILLEAAKGDFESERVSNDETIAMIAGQYSLQVPAANSDASQGTAGVTNKGKYILDPHSAIGVAAAHRSIDRAPPPETTHIALATAHPAKFASAVEKALSAEQDFKFADLLPEQFIGIEDLPKRKTMVKKSDGIEGLRAFIREHIPSH</sequence>
<dbReference type="GO" id="GO:0004795">
    <property type="term" value="F:threonine synthase activity"/>
    <property type="evidence" value="ECO:0007669"/>
    <property type="project" value="TreeGrafter"/>
</dbReference>
<dbReference type="FunFam" id="3.90.1380.10:FF:000003">
    <property type="entry name" value="THR4p Threonine synthase"/>
    <property type="match status" value="1"/>
</dbReference>
<dbReference type="OrthoDB" id="5203861at2759"/>
<dbReference type="PANTHER" id="PTHR42690">
    <property type="entry name" value="THREONINE SYNTHASE FAMILY MEMBER"/>
    <property type="match status" value="1"/>
</dbReference>
<gene>
    <name evidence="6" type="primary">THR4</name>
    <name evidence="6" type="ORF">HETSPECPRED_009546</name>
</gene>
<accession>A0A8H3I085</accession>
<evidence type="ECO:0000256" key="4">
    <source>
        <dbReference type="ARBA" id="ARBA00023239"/>
    </source>
</evidence>
<evidence type="ECO:0000313" key="6">
    <source>
        <dbReference type="EMBL" id="CAF9909877.1"/>
    </source>
</evidence>
<organism evidence="6 7">
    <name type="scientific">Heterodermia speciosa</name>
    <dbReference type="NCBI Taxonomy" id="116794"/>
    <lineage>
        <taxon>Eukaryota</taxon>
        <taxon>Fungi</taxon>
        <taxon>Dikarya</taxon>
        <taxon>Ascomycota</taxon>
        <taxon>Pezizomycotina</taxon>
        <taxon>Lecanoromycetes</taxon>
        <taxon>OSLEUM clade</taxon>
        <taxon>Lecanoromycetidae</taxon>
        <taxon>Caliciales</taxon>
        <taxon>Physciaceae</taxon>
        <taxon>Heterodermia</taxon>
    </lineage>
</organism>
<dbReference type="InterPro" id="IPR037158">
    <property type="entry name" value="Thr_synth_N_sf"/>
</dbReference>
<reference evidence="6" key="1">
    <citation type="submission" date="2021-03" db="EMBL/GenBank/DDBJ databases">
        <authorList>
            <person name="Tagirdzhanova G."/>
        </authorList>
    </citation>
    <scope>NUCLEOTIDE SEQUENCE</scope>
</reference>
<name>A0A8H3I085_9LECA</name>
<keyword evidence="4" id="KW-0456">Lyase</keyword>
<dbReference type="Pfam" id="PF14821">
    <property type="entry name" value="Thr_synth_N"/>
    <property type="match status" value="1"/>
</dbReference>
<protein>
    <submittedName>
        <fullName evidence="6">Threonine synthase</fullName>
    </submittedName>
</protein>
<dbReference type="CDD" id="cd01560">
    <property type="entry name" value="Thr-synth_2"/>
    <property type="match status" value="1"/>
</dbReference>
<dbReference type="NCBIfam" id="TIGR00260">
    <property type="entry name" value="thrC"/>
    <property type="match status" value="1"/>
</dbReference>
<keyword evidence="7" id="KW-1185">Reference proteome</keyword>
<evidence type="ECO:0000313" key="7">
    <source>
        <dbReference type="Proteomes" id="UP000664521"/>
    </source>
</evidence>
<evidence type="ECO:0000259" key="5">
    <source>
        <dbReference type="Pfam" id="PF14821"/>
    </source>
</evidence>